<sequence>MVLHNASDSLADLLQIKQEREMQQLLQKPSAATATLRDTTDTRVVKKQMSFRKKQNHERSYEDFCFEQFELDEEGDQEEDDAPIWEMDGTEGWSGERRQASSTDVAVSASFSDAEGNLYYTDAIPRNEGLHLSIADCERIFTVPEVFDDILKSPCKGNVWRWCALFDICWNSEERFKNRAFRDSVTGKSIILDDDEQNVDGTMDQKVKRMSMAVQLYMDMPASTRPSFNPSLYKIRLGEENGTGRATIIGDHHQRFGLESQYGATNKVESHSHQSNIHKTKRPDKRRVHFSELKRVLKIRKFTPDEATQVWYQREDFDHFKAEMTLLIRDMEASKELAAIWLDSEEAERRRSTGKLGNSSGRDVNNKACHTKSRSWWHDYDHSRRGLERYASPGQARQILASYKVAVQKVLAEQRRQNLMDCLLFCIPSNKNQDAQRIAEIYHEYTAWSSDLALAAGASDADCIRTNFNDETRKTREYYILKQVIKNGYRVHKHMPQFMMPKCITPKGFLDENETLLGGSAIGNLHRQPASRRESIIQTVTKSMRRGSSTGEEAREEMSHVTRSDLAGPIAPALAPSFDVQDDDGEENSASNTSPRMRDHHHNEKQHGRLSLAAKAKNYPFQQ</sequence>
<name>A0ABD3QZ88_9STRA</name>
<keyword evidence="3" id="KW-1185">Reference proteome</keyword>
<protein>
    <submittedName>
        <fullName evidence="2">Uncharacterized protein</fullName>
    </submittedName>
</protein>
<feature type="region of interest" description="Disordered" evidence="1">
    <location>
        <begin position="542"/>
        <end position="623"/>
    </location>
</feature>
<dbReference type="Proteomes" id="UP001516023">
    <property type="component" value="Unassembled WGS sequence"/>
</dbReference>
<comment type="caution">
    <text evidence="2">The sequence shown here is derived from an EMBL/GenBank/DDBJ whole genome shotgun (WGS) entry which is preliminary data.</text>
</comment>
<feature type="compositionally biased region" description="Polar residues" evidence="1">
    <location>
        <begin position="542"/>
        <end position="551"/>
    </location>
</feature>
<organism evidence="2 3">
    <name type="scientific">Cyclotella cryptica</name>
    <dbReference type="NCBI Taxonomy" id="29204"/>
    <lineage>
        <taxon>Eukaryota</taxon>
        <taxon>Sar</taxon>
        <taxon>Stramenopiles</taxon>
        <taxon>Ochrophyta</taxon>
        <taxon>Bacillariophyta</taxon>
        <taxon>Coscinodiscophyceae</taxon>
        <taxon>Thalassiosirophycidae</taxon>
        <taxon>Stephanodiscales</taxon>
        <taxon>Stephanodiscaceae</taxon>
        <taxon>Cyclotella</taxon>
    </lineage>
</organism>
<proteinExistence type="predicted"/>
<feature type="compositionally biased region" description="Basic and acidic residues" evidence="1">
    <location>
        <begin position="552"/>
        <end position="563"/>
    </location>
</feature>
<evidence type="ECO:0000256" key="1">
    <source>
        <dbReference type="SAM" id="MobiDB-lite"/>
    </source>
</evidence>
<evidence type="ECO:0000313" key="3">
    <source>
        <dbReference type="Proteomes" id="UP001516023"/>
    </source>
</evidence>
<evidence type="ECO:0000313" key="2">
    <source>
        <dbReference type="EMBL" id="KAL3805610.1"/>
    </source>
</evidence>
<reference evidence="2 3" key="1">
    <citation type="journal article" date="2020" name="G3 (Bethesda)">
        <title>Improved Reference Genome for Cyclotella cryptica CCMP332, a Model for Cell Wall Morphogenesis, Salinity Adaptation, and Lipid Production in Diatoms (Bacillariophyta).</title>
        <authorList>
            <person name="Roberts W.R."/>
            <person name="Downey K.M."/>
            <person name="Ruck E.C."/>
            <person name="Traller J.C."/>
            <person name="Alverson A.J."/>
        </authorList>
    </citation>
    <scope>NUCLEOTIDE SEQUENCE [LARGE SCALE GENOMIC DNA]</scope>
    <source>
        <strain evidence="2 3">CCMP332</strain>
    </source>
</reference>
<dbReference type="EMBL" id="JABMIG020000002">
    <property type="protein sequence ID" value="KAL3805610.1"/>
    <property type="molecule type" value="Genomic_DNA"/>
</dbReference>
<accession>A0ABD3QZ88</accession>
<dbReference type="AlphaFoldDB" id="A0ABD3QZ88"/>
<gene>
    <name evidence="2" type="ORF">HJC23_005854</name>
</gene>